<name>A0A0F9UUT0_9ZZZZ</name>
<accession>A0A0F9UUT0</accession>
<organism evidence="1">
    <name type="scientific">marine sediment metagenome</name>
    <dbReference type="NCBI Taxonomy" id="412755"/>
    <lineage>
        <taxon>unclassified sequences</taxon>
        <taxon>metagenomes</taxon>
        <taxon>ecological metagenomes</taxon>
    </lineage>
</organism>
<proteinExistence type="predicted"/>
<evidence type="ECO:0000313" key="1">
    <source>
        <dbReference type="EMBL" id="KKN64916.1"/>
    </source>
</evidence>
<dbReference type="AlphaFoldDB" id="A0A0F9UUT0"/>
<reference evidence="1" key="1">
    <citation type="journal article" date="2015" name="Nature">
        <title>Complex archaea that bridge the gap between prokaryotes and eukaryotes.</title>
        <authorList>
            <person name="Spang A."/>
            <person name="Saw J.H."/>
            <person name="Jorgensen S.L."/>
            <person name="Zaremba-Niedzwiedzka K."/>
            <person name="Martijn J."/>
            <person name="Lind A.E."/>
            <person name="van Eijk R."/>
            <person name="Schleper C."/>
            <person name="Guy L."/>
            <person name="Ettema T.J."/>
        </authorList>
    </citation>
    <scope>NUCLEOTIDE SEQUENCE</scope>
</reference>
<gene>
    <name evidence="1" type="ORF">LCGC14_0486750</name>
</gene>
<protein>
    <submittedName>
        <fullName evidence="1">Uncharacterized protein</fullName>
    </submittedName>
</protein>
<sequence length="144" mass="15698">MSAFLCFLLATNIAFADKDTRGVKKLETANPSLPTLKATNNGEVTLSPSGCLLPNQQLIVSGDPLKQLNGEWFITVAEKAISLKPHKLSETRYVINLAQVDKLSAGHDYPVYLLKNNTQQPTSVVLKICPSINPLLLLPKNEAD</sequence>
<dbReference type="EMBL" id="LAZR01000540">
    <property type="protein sequence ID" value="KKN64916.1"/>
    <property type="molecule type" value="Genomic_DNA"/>
</dbReference>
<comment type="caution">
    <text evidence="1">The sequence shown here is derived from an EMBL/GenBank/DDBJ whole genome shotgun (WGS) entry which is preliminary data.</text>
</comment>